<evidence type="ECO:0000256" key="1">
    <source>
        <dbReference type="SAM" id="SignalP"/>
    </source>
</evidence>
<evidence type="ECO:0008006" key="4">
    <source>
        <dbReference type="Google" id="ProtNLM"/>
    </source>
</evidence>
<reference evidence="3" key="1">
    <citation type="journal article" date="2017" name="Nat. Ecol. Evol.">
        <title>Genome expansion and lineage-specific genetic innovations in the forest pathogenic fungi Armillaria.</title>
        <authorList>
            <person name="Sipos G."/>
            <person name="Prasanna A.N."/>
            <person name="Walter M.C."/>
            <person name="O'Connor E."/>
            <person name="Balint B."/>
            <person name="Krizsan K."/>
            <person name="Kiss B."/>
            <person name="Hess J."/>
            <person name="Varga T."/>
            <person name="Slot J."/>
            <person name="Riley R."/>
            <person name="Boka B."/>
            <person name="Rigling D."/>
            <person name="Barry K."/>
            <person name="Lee J."/>
            <person name="Mihaltcheva S."/>
            <person name="LaButti K."/>
            <person name="Lipzen A."/>
            <person name="Waldron R."/>
            <person name="Moloney N.M."/>
            <person name="Sperisen C."/>
            <person name="Kredics L."/>
            <person name="Vagvoelgyi C."/>
            <person name="Patrignani A."/>
            <person name="Fitzpatrick D."/>
            <person name="Nagy I."/>
            <person name="Doyle S."/>
            <person name="Anderson J.B."/>
            <person name="Grigoriev I.V."/>
            <person name="Gueldener U."/>
            <person name="Muensterkoetter M."/>
            <person name="Nagy L.G."/>
        </authorList>
    </citation>
    <scope>NUCLEOTIDE SEQUENCE [LARGE SCALE GENOMIC DNA]</scope>
    <source>
        <strain evidence="3">28-4</strain>
    </source>
</reference>
<evidence type="ECO:0000313" key="2">
    <source>
        <dbReference type="EMBL" id="PBK65122.1"/>
    </source>
</evidence>
<proteinExistence type="predicted"/>
<keyword evidence="1" id="KW-0732">Signal</keyword>
<dbReference type="AlphaFoldDB" id="A0A2H3BDM3"/>
<dbReference type="Proteomes" id="UP000218334">
    <property type="component" value="Unassembled WGS sequence"/>
</dbReference>
<evidence type="ECO:0000313" key="3">
    <source>
        <dbReference type="Proteomes" id="UP000218334"/>
    </source>
</evidence>
<organism evidence="2 3">
    <name type="scientific">Armillaria solidipes</name>
    <dbReference type="NCBI Taxonomy" id="1076256"/>
    <lineage>
        <taxon>Eukaryota</taxon>
        <taxon>Fungi</taxon>
        <taxon>Dikarya</taxon>
        <taxon>Basidiomycota</taxon>
        <taxon>Agaricomycotina</taxon>
        <taxon>Agaricomycetes</taxon>
        <taxon>Agaricomycetidae</taxon>
        <taxon>Agaricales</taxon>
        <taxon>Marasmiineae</taxon>
        <taxon>Physalacriaceae</taxon>
        <taxon>Armillaria</taxon>
    </lineage>
</organism>
<accession>A0A2H3BDM3</accession>
<feature type="signal peptide" evidence="1">
    <location>
        <begin position="1"/>
        <end position="17"/>
    </location>
</feature>
<name>A0A2H3BDM3_9AGAR</name>
<protein>
    <recommendedName>
        <fullName evidence="4">Secreted protein</fullName>
    </recommendedName>
</protein>
<gene>
    <name evidence="2" type="ORF">ARMSODRAFT_444477</name>
</gene>
<sequence length="88" mass="9604">MALTLTLPLLLVPTSLKHSTVSSTTLISNVATTSSYTLPGTAHATLLRSIIEVEHRQESSSHLSDPSKPCVLWTAPLWTAQDRNSRHQ</sequence>
<feature type="chain" id="PRO_5013910681" description="Secreted protein" evidence="1">
    <location>
        <begin position="18"/>
        <end position="88"/>
    </location>
</feature>
<keyword evidence="3" id="KW-1185">Reference proteome</keyword>
<dbReference type="EMBL" id="KZ293447">
    <property type="protein sequence ID" value="PBK65122.1"/>
    <property type="molecule type" value="Genomic_DNA"/>
</dbReference>